<dbReference type="Pfam" id="PF05656">
    <property type="entry name" value="DUF805"/>
    <property type="match status" value="1"/>
</dbReference>
<proteinExistence type="predicted"/>
<evidence type="ECO:0000313" key="2">
    <source>
        <dbReference type="EMBL" id="QPP06131.1"/>
    </source>
</evidence>
<dbReference type="RefSeq" id="WP_197349733.1">
    <property type="nucleotide sequence ID" value="NZ_CP048882.1"/>
</dbReference>
<keyword evidence="1" id="KW-0812">Transmembrane</keyword>
<dbReference type="InterPro" id="IPR008523">
    <property type="entry name" value="DUF805"/>
</dbReference>
<sequence>MHQFLKALRDYARFAGKARRRGFWISTLINTVTTSLLRVGEQAGEVRLPAPAIGAFYIGVMLIPAMALGARRLHHARRPG</sequence>
<name>A0A7T1WR66_9ACTN</name>
<dbReference type="GO" id="GO:0016020">
    <property type="term" value="C:membrane"/>
    <property type="evidence" value="ECO:0007669"/>
    <property type="project" value="InterPro"/>
</dbReference>
<evidence type="ECO:0000313" key="3">
    <source>
        <dbReference type="Proteomes" id="UP000595046"/>
    </source>
</evidence>
<reference evidence="3" key="1">
    <citation type="submission" date="2020-02" db="EMBL/GenBank/DDBJ databases">
        <title>Streptomyces sp. ASO4wet.</title>
        <authorList>
            <person name="Risdian C."/>
            <person name="Landwehr W."/>
            <person name="Schupp P."/>
            <person name="Wink J."/>
        </authorList>
    </citation>
    <scope>NUCLEOTIDE SEQUENCE [LARGE SCALE GENOMIC DNA]</scope>
    <source>
        <strain evidence="3">ASO4wet</strain>
    </source>
</reference>
<accession>A0A7T1WR66</accession>
<dbReference type="EMBL" id="CP048882">
    <property type="protein sequence ID" value="QPP06131.1"/>
    <property type="molecule type" value="Genomic_DNA"/>
</dbReference>
<dbReference type="Proteomes" id="UP000595046">
    <property type="component" value="Chromosome"/>
</dbReference>
<keyword evidence="1" id="KW-0472">Membrane</keyword>
<organism evidence="2 3">
    <name type="scientific">Streptomyces bathyalis</name>
    <dbReference type="NCBI Taxonomy" id="2710756"/>
    <lineage>
        <taxon>Bacteria</taxon>
        <taxon>Bacillati</taxon>
        <taxon>Actinomycetota</taxon>
        <taxon>Actinomycetes</taxon>
        <taxon>Kitasatosporales</taxon>
        <taxon>Streptomycetaceae</taxon>
        <taxon>Streptomyces</taxon>
    </lineage>
</organism>
<dbReference type="KEGG" id="sbat:G4Z16_06660"/>
<dbReference type="AlphaFoldDB" id="A0A7T1WR66"/>
<feature type="transmembrane region" description="Helical" evidence="1">
    <location>
        <begin position="21"/>
        <end position="40"/>
    </location>
</feature>
<feature type="transmembrane region" description="Helical" evidence="1">
    <location>
        <begin position="52"/>
        <end position="70"/>
    </location>
</feature>
<keyword evidence="1" id="KW-1133">Transmembrane helix</keyword>
<evidence type="ECO:0000256" key="1">
    <source>
        <dbReference type="SAM" id="Phobius"/>
    </source>
</evidence>
<gene>
    <name evidence="2" type="ORF">G4Z16_06660</name>
</gene>
<protein>
    <submittedName>
        <fullName evidence="2">DUF805 domain-containing protein</fullName>
    </submittedName>
</protein>
<keyword evidence="3" id="KW-1185">Reference proteome</keyword>